<name>A0A7C8YD54_OPUST</name>
<dbReference type="GO" id="GO:0080044">
    <property type="term" value="F:quercetin 7-O-glucosyltransferase activity"/>
    <property type="evidence" value="ECO:0007669"/>
    <property type="project" value="TreeGrafter"/>
</dbReference>
<dbReference type="InterPro" id="IPR002213">
    <property type="entry name" value="UDP_glucos_trans"/>
</dbReference>
<dbReference type="SUPFAM" id="SSF53756">
    <property type="entry name" value="UDP-Glycosyltransferase/glycogen phosphorylase"/>
    <property type="match status" value="1"/>
</dbReference>
<dbReference type="FunFam" id="3.40.50.2000:FF:000120">
    <property type="entry name" value="UDP-glycosyltransferase 76C1"/>
    <property type="match status" value="1"/>
</dbReference>
<reference evidence="3" key="2">
    <citation type="submission" date="2020-07" db="EMBL/GenBank/DDBJ databases">
        <authorList>
            <person name="Vera ALvarez R."/>
            <person name="Arias-Moreno D.M."/>
            <person name="Jimenez-Jacinto V."/>
            <person name="Jimenez-Bremont J.F."/>
            <person name="Swaminathan K."/>
            <person name="Moose S.P."/>
            <person name="Guerrero-Gonzalez M.L."/>
            <person name="Marino-Ramirez L."/>
            <person name="Landsman D."/>
            <person name="Rodriguez-Kessler M."/>
            <person name="Delgado-Sanchez P."/>
        </authorList>
    </citation>
    <scope>NUCLEOTIDE SEQUENCE</scope>
    <source>
        <tissue evidence="3">Cladode</tissue>
    </source>
</reference>
<dbReference type="PANTHER" id="PTHR11926">
    <property type="entry name" value="GLUCOSYL/GLUCURONOSYL TRANSFERASES"/>
    <property type="match status" value="1"/>
</dbReference>
<protein>
    <submittedName>
        <fullName evidence="3">Uncharacterized protein</fullName>
    </submittedName>
</protein>
<reference evidence="3" key="1">
    <citation type="journal article" date="2013" name="J. Plant Res.">
        <title>Effect of fungi and light on seed germination of three Opuntia species from semiarid lands of central Mexico.</title>
        <authorList>
            <person name="Delgado-Sanchez P."/>
            <person name="Jimenez-Bremont J.F."/>
            <person name="Guerrero-Gonzalez Mde L."/>
            <person name="Flores J."/>
        </authorList>
    </citation>
    <scope>NUCLEOTIDE SEQUENCE</scope>
    <source>
        <tissue evidence="3">Cladode</tissue>
    </source>
</reference>
<evidence type="ECO:0000313" key="3">
    <source>
        <dbReference type="EMBL" id="MBA4615275.1"/>
    </source>
</evidence>
<evidence type="ECO:0000256" key="2">
    <source>
        <dbReference type="ARBA" id="ARBA00022679"/>
    </source>
</evidence>
<dbReference type="AlphaFoldDB" id="A0A7C8YD54"/>
<dbReference type="EMBL" id="GISG01006681">
    <property type="protein sequence ID" value="MBA4615275.1"/>
    <property type="molecule type" value="Transcribed_RNA"/>
</dbReference>
<accession>A0A7C8YD54</accession>
<dbReference type="PANTHER" id="PTHR11926:SF1374">
    <property type="entry name" value="UDP-GLYCOSYLTRANSFERASE 76F1-RELATED"/>
    <property type="match status" value="1"/>
</dbReference>
<comment type="similarity">
    <text evidence="1">Belongs to the UDP-glycosyltransferase family.</text>
</comment>
<dbReference type="FunFam" id="3.40.50.2000:FF:000040">
    <property type="entry name" value="UDP-glycosyltransferase 76C1"/>
    <property type="match status" value="1"/>
</dbReference>
<sequence>MEMKNPDTKLGCRVVLFPQPFLGHLTPMLHLGYALCSKGFSVTIIQTRFNAPDPAQFPNFTFHYIEDALSKSESPPSDTWQILQSLNTSCVDPLRVALARLLEDASKSKEPIGCLITEPMWEFAGTVADEFNLPKMALRPGGLLALLVYDSLPLLREKGYFLIPDTGLEEPVLEIPPLKVKDLPSQQHELLEKLGTETKSYSQGIICNTFKELEGSTLDRVREKLHNTPIFPIGPLHKYSPSYSTFKPDPSCMSWLNSQAPNSVLYVSFGTLAAISKELFVEIAWGLVKSKQPFLWVVRKKMVNGSENAFPSEFLEVVAAGKGHVVTWAPQEQVLAHVAIGGFWTHCGWNSTMESICEGVPMICLPLFADQTINVRVITDILGVGLQLEKGPRRDEIEMAIRTLMVEEKGRQMRQSAAVLKEKAKICLREGGSSHESLNKLTAHILSFANAKRTTS</sequence>
<dbReference type="Pfam" id="PF00201">
    <property type="entry name" value="UDPGT"/>
    <property type="match status" value="1"/>
</dbReference>
<dbReference type="GO" id="GO:0080043">
    <property type="term" value="F:quercetin 3-O-glucosyltransferase activity"/>
    <property type="evidence" value="ECO:0007669"/>
    <property type="project" value="TreeGrafter"/>
</dbReference>
<proteinExistence type="inferred from homology"/>
<organism evidence="3">
    <name type="scientific">Opuntia streptacantha</name>
    <name type="common">Prickly pear cactus</name>
    <name type="synonym">Opuntia cardona</name>
    <dbReference type="NCBI Taxonomy" id="393608"/>
    <lineage>
        <taxon>Eukaryota</taxon>
        <taxon>Viridiplantae</taxon>
        <taxon>Streptophyta</taxon>
        <taxon>Embryophyta</taxon>
        <taxon>Tracheophyta</taxon>
        <taxon>Spermatophyta</taxon>
        <taxon>Magnoliopsida</taxon>
        <taxon>eudicotyledons</taxon>
        <taxon>Gunneridae</taxon>
        <taxon>Pentapetalae</taxon>
        <taxon>Caryophyllales</taxon>
        <taxon>Cactineae</taxon>
        <taxon>Cactaceae</taxon>
        <taxon>Opuntioideae</taxon>
        <taxon>Opuntia</taxon>
    </lineage>
</organism>
<dbReference type="CDD" id="cd03784">
    <property type="entry name" value="GT1_Gtf-like"/>
    <property type="match status" value="1"/>
</dbReference>
<keyword evidence="2" id="KW-0808">Transferase</keyword>
<dbReference type="Gene3D" id="3.40.50.2000">
    <property type="entry name" value="Glycogen Phosphorylase B"/>
    <property type="match status" value="2"/>
</dbReference>
<evidence type="ECO:0000256" key="1">
    <source>
        <dbReference type="ARBA" id="ARBA00009995"/>
    </source>
</evidence>